<feature type="compositionally biased region" description="Polar residues" evidence="1">
    <location>
        <begin position="390"/>
        <end position="401"/>
    </location>
</feature>
<evidence type="ECO:0008006" key="4">
    <source>
        <dbReference type="Google" id="ProtNLM"/>
    </source>
</evidence>
<protein>
    <recommendedName>
        <fullName evidence="4">RING-type E3 ubiquitin transferase</fullName>
    </recommendedName>
</protein>
<organism evidence="2 3">
    <name type="scientific">Phialemonium thermophilum</name>
    <dbReference type="NCBI Taxonomy" id="223376"/>
    <lineage>
        <taxon>Eukaryota</taxon>
        <taxon>Fungi</taxon>
        <taxon>Dikarya</taxon>
        <taxon>Ascomycota</taxon>
        <taxon>Pezizomycotina</taxon>
        <taxon>Sordariomycetes</taxon>
        <taxon>Sordariomycetidae</taxon>
        <taxon>Cephalothecales</taxon>
        <taxon>Cephalothecaceae</taxon>
        <taxon>Phialemonium</taxon>
    </lineage>
</organism>
<feature type="compositionally biased region" description="Basic and acidic residues" evidence="1">
    <location>
        <begin position="613"/>
        <end position="622"/>
    </location>
</feature>
<feature type="compositionally biased region" description="Polar residues" evidence="1">
    <location>
        <begin position="571"/>
        <end position="610"/>
    </location>
</feature>
<feature type="region of interest" description="Disordered" evidence="1">
    <location>
        <begin position="351"/>
        <end position="648"/>
    </location>
</feature>
<name>A0ABR3W8Y5_9PEZI</name>
<gene>
    <name evidence="2" type="ORF">VTK73DRAFT_8390</name>
</gene>
<feature type="compositionally biased region" description="Basic and acidic residues" evidence="1">
    <location>
        <begin position="375"/>
        <end position="389"/>
    </location>
</feature>
<evidence type="ECO:0000313" key="2">
    <source>
        <dbReference type="EMBL" id="KAL1856345.1"/>
    </source>
</evidence>
<feature type="compositionally biased region" description="Low complexity" evidence="1">
    <location>
        <begin position="435"/>
        <end position="444"/>
    </location>
</feature>
<feature type="region of interest" description="Disordered" evidence="1">
    <location>
        <begin position="160"/>
        <end position="201"/>
    </location>
</feature>
<comment type="caution">
    <text evidence="2">The sequence shown here is derived from an EMBL/GenBank/DDBJ whole genome shotgun (WGS) entry which is preliminary data.</text>
</comment>
<accession>A0ABR3W8Y5</accession>
<dbReference type="EMBL" id="JAZHXJ010000599">
    <property type="protein sequence ID" value="KAL1856345.1"/>
    <property type="molecule type" value="Genomic_DNA"/>
</dbReference>
<feature type="compositionally biased region" description="Polar residues" evidence="1">
    <location>
        <begin position="422"/>
        <end position="434"/>
    </location>
</feature>
<feature type="compositionally biased region" description="Low complexity" evidence="1">
    <location>
        <begin position="126"/>
        <end position="140"/>
    </location>
</feature>
<dbReference type="InterPro" id="IPR036390">
    <property type="entry name" value="WH_DNA-bd_sf"/>
</dbReference>
<sequence length="706" mass="76137">MVLSVPDGGLTLQGPTKSKAALPAQAFAITLSDKTLEGMIECVQNGKDIQLSLGDSPSLVFGDQEYVIPRSLENVSYDLYFSNSTSPKALDRLPNPAMSVFRQPKYLAMVQKATKGEGPKLKQKPKPQAAPAKTGTAAPLGKQGSGADADIELLQYQLAQAQSEKRENSTKIVDGPLPSKKGKLKPGKTKLLSAQSAPVPRSIPGSPALSGVASPSLGPVGAAGQQAKERAKMQRSPIVHELAVKERTFEELFSKWGGGSDKEFQTALEKVATFDTTLQKWVMNKLYWRELDVFSYPYETEEDRKKAIDNAIKQYDRMRLGVTDPLWQKLLPESERGKGICLSKIQAAIAKGPPAPAPKINVQKAEGSSSNGSGDSEKDDSGSGKRSNDGESMSRSNSQTVPAKAKKVSDGQAQARRLLSNGKKTTAARPQSRASGKPTGKSSTGKGGRVLSKEFISDSDSDSEETPLSTAAAKPKPVPKTSDDHRAETNNKPVVKPTNDDLPSKPKPVSKGAPRVKEPIKAQAVPKPPVKRSRDDDDDDSSSSGTPLSKRFRTKEQIVKVSANGVKIRVSDTSQNSRGASTGVSLAKAKNTSPTKSSPLASSPPTNASDLDSGEHGHATDVKKRRVESTSESDSYEAKPKRPKLSPEILQKAHRFKQFYASYESLHKEIVALEDPPKEKMTDLLDMRERLLELKSEIYKEVPPVD</sequence>
<evidence type="ECO:0000313" key="3">
    <source>
        <dbReference type="Proteomes" id="UP001586593"/>
    </source>
</evidence>
<keyword evidence="3" id="KW-1185">Reference proteome</keyword>
<evidence type="ECO:0000256" key="1">
    <source>
        <dbReference type="SAM" id="MobiDB-lite"/>
    </source>
</evidence>
<dbReference type="SUPFAM" id="SSF46785">
    <property type="entry name" value="Winged helix' DNA-binding domain"/>
    <property type="match status" value="1"/>
</dbReference>
<dbReference type="Proteomes" id="UP001586593">
    <property type="component" value="Unassembled WGS sequence"/>
</dbReference>
<proteinExistence type="predicted"/>
<feature type="region of interest" description="Disordered" evidence="1">
    <location>
        <begin position="114"/>
        <end position="145"/>
    </location>
</feature>
<reference evidence="2 3" key="1">
    <citation type="journal article" date="2024" name="Commun. Biol.">
        <title>Comparative genomic analysis of thermophilic fungi reveals convergent evolutionary adaptations and gene losses.</title>
        <authorList>
            <person name="Steindorff A.S."/>
            <person name="Aguilar-Pontes M.V."/>
            <person name="Robinson A.J."/>
            <person name="Andreopoulos B."/>
            <person name="LaButti K."/>
            <person name="Kuo A."/>
            <person name="Mondo S."/>
            <person name="Riley R."/>
            <person name="Otillar R."/>
            <person name="Haridas S."/>
            <person name="Lipzen A."/>
            <person name="Grimwood J."/>
            <person name="Schmutz J."/>
            <person name="Clum A."/>
            <person name="Reid I.D."/>
            <person name="Moisan M.C."/>
            <person name="Butler G."/>
            <person name="Nguyen T.T.M."/>
            <person name="Dewar K."/>
            <person name="Conant G."/>
            <person name="Drula E."/>
            <person name="Henrissat B."/>
            <person name="Hansel C."/>
            <person name="Singer S."/>
            <person name="Hutchinson M.I."/>
            <person name="de Vries R.P."/>
            <person name="Natvig D.O."/>
            <person name="Powell A.J."/>
            <person name="Tsang A."/>
            <person name="Grigoriev I.V."/>
        </authorList>
    </citation>
    <scope>NUCLEOTIDE SEQUENCE [LARGE SCALE GENOMIC DNA]</scope>
    <source>
        <strain evidence="2 3">ATCC 24622</strain>
    </source>
</reference>